<dbReference type="InterPro" id="IPR014718">
    <property type="entry name" value="GH-type_carb-bd"/>
</dbReference>
<dbReference type="Pfam" id="PF08305">
    <property type="entry name" value="NPCBM"/>
    <property type="match status" value="1"/>
</dbReference>
<dbReference type="InterPro" id="IPR008979">
    <property type="entry name" value="Galactose-bd-like_sf"/>
</dbReference>
<keyword evidence="1 5" id="KW-0378">Hydrolase</keyword>
<dbReference type="InterPro" id="IPR013222">
    <property type="entry name" value="Glyco_hyd_98_carb-bd"/>
</dbReference>
<dbReference type="Pfam" id="PF14508">
    <property type="entry name" value="GH97_N"/>
    <property type="match status" value="1"/>
</dbReference>
<dbReference type="PANTHER" id="PTHR35803:SF2">
    <property type="entry name" value="RETAINING ALPHA-GALACTOSIDASE"/>
    <property type="match status" value="1"/>
</dbReference>
<sequence>MLSDEIRPRPVGAVVRNSDAGVELTVTWHGEIVLDRIPLGFAVNGNEVGVNAELVRVSERTVSDRFRLRSGKSVGSHAYEHHESTHTFRTGDGLEWQVVVRTARDGVAFRYVLPKLDGTARITGDRTAITLPARSRNWVLDYQTWYETPRFGVDTTDLAPGAYGFPFLSRLDNTAHILVTESGIDGRFAGAHVVAGDPEPGGGRTLRFTLADDSVEVARGEVTPWRVILVGTLPELVESLLVDELAPPVSPELADATWVRPGRAAWSWWSDFYSGARLDKQKHFVDVAADLGWEHLLIDCGWEETWVPEIVAYASRRGIQVHLWTIWRDLNTPEDLRKLALWRSWGVAGIKVDFMESESKDRYRWYDSVLTETARLGLMVNFHGSVIPRGWARTFPQVIGYEAIRGAEYYVFFADQALTAAHNVIQPFTRNIVGGMDATPVAFGAPNRTTSDGHELGLSVAFEAGITHFADHVDAYADRPLAARFLAELAPAWDETALLAGDPDSHAVIARRAGDRWFVGCIATGEARTIEVPLERLGVGPDAQVWIVGDDATGLAERTVTAEDVFTVEVARDGGFVAIVAPAGTEVFRAEPRPTHPAPVVHPAVAELGPDGTASLTTDPGARLRLPLGWSADRVGETGWLVRPDSSLRPGQLGVVTVERDGDGVVPVVAHARIVYPLTPGAYALSDLPMLSFANADGPVERDQSNGGGNPRDGQRMRVAGQEFERGLGTAPASEATFHLGGRAETFAGAVGVDDESTGRARVSVLADGHEIFAADVEAGKPVTPFSLPVHGMRTLSLRGATDDPGVHVDWVDTTVHV</sequence>
<dbReference type="SUPFAM" id="SSF51445">
    <property type="entry name" value="(Trans)glycosidases"/>
    <property type="match status" value="1"/>
</dbReference>
<dbReference type="InterPro" id="IPR029486">
    <property type="entry name" value="GH97_N"/>
</dbReference>
<keyword evidence="2" id="KW-0326">Glycosidase</keyword>
<dbReference type="SMART" id="SM00776">
    <property type="entry name" value="NPCBM"/>
    <property type="match status" value="1"/>
</dbReference>
<dbReference type="Gene3D" id="2.70.98.10">
    <property type="match status" value="1"/>
</dbReference>
<dbReference type="Gene3D" id="2.60.120.1060">
    <property type="entry name" value="NPCBM/NEW2 domain"/>
    <property type="match status" value="1"/>
</dbReference>
<feature type="domain" description="Glycosyl hydrolase family 98 putative carbohydrate-binding module" evidence="4">
    <location>
        <begin position="679"/>
        <end position="818"/>
    </location>
</feature>
<dbReference type="Pfam" id="PF14509">
    <property type="entry name" value="GH97_C"/>
    <property type="match status" value="1"/>
</dbReference>
<dbReference type="InterPro" id="IPR013780">
    <property type="entry name" value="Glyco_hydro_b"/>
</dbReference>
<protein>
    <submittedName>
        <fullName evidence="5">Glycosyl-hydrolase 97 C-terminal, oligomerisation</fullName>
    </submittedName>
</protein>
<dbReference type="OrthoDB" id="9813184at2"/>
<feature type="region of interest" description="Disordered" evidence="3">
    <location>
        <begin position="696"/>
        <end position="715"/>
    </location>
</feature>
<keyword evidence="6" id="KW-1185">Reference proteome</keyword>
<dbReference type="Pfam" id="PF10566">
    <property type="entry name" value="Glyco_hydro_97"/>
    <property type="match status" value="1"/>
</dbReference>
<dbReference type="InterPro" id="IPR019563">
    <property type="entry name" value="GH97_catalytic"/>
</dbReference>
<name>A0A239GPL8_9ACTN</name>
<dbReference type="PANTHER" id="PTHR35803">
    <property type="entry name" value="GLUCAN 1,4-ALPHA-GLUCOSIDASE SUSB-RELATED"/>
    <property type="match status" value="1"/>
</dbReference>
<dbReference type="GO" id="GO:0016798">
    <property type="term" value="F:hydrolase activity, acting on glycosyl bonds"/>
    <property type="evidence" value="ECO:0007669"/>
    <property type="project" value="UniProtKB-KW"/>
</dbReference>
<dbReference type="InterPro" id="IPR038637">
    <property type="entry name" value="NPCBM_sf"/>
</dbReference>
<dbReference type="InterPro" id="IPR029483">
    <property type="entry name" value="GH97_C"/>
</dbReference>
<proteinExistence type="predicted"/>
<evidence type="ECO:0000256" key="1">
    <source>
        <dbReference type="ARBA" id="ARBA00022801"/>
    </source>
</evidence>
<dbReference type="GO" id="GO:0030246">
    <property type="term" value="F:carbohydrate binding"/>
    <property type="evidence" value="ECO:0007669"/>
    <property type="project" value="InterPro"/>
</dbReference>
<dbReference type="Gene3D" id="3.20.20.70">
    <property type="entry name" value="Aldolase class I"/>
    <property type="match status" value="1"/>
</dbReference>
<evidence type="ECO:0000256" key="3">
    <source>
        <dbReference type="SAM" id="MobiDB-lite"/>
    </source>
</evidence>
<dbReference type="InterPro" id="IPR052720">
    <property type="entry name" value="Glycosyl_hydrolase_97"/>
</dbReference>
<gene>
    <name evidence="5" type="ORF">SAMN05421812_101499</name>
</gene>
<dbReference type="Proteomes" id="UP000198362">
    <property type="component" value="Unassembled WGS sequence"/>
</dbReference>
<dbReference type="EMBL" id="FZPH01000001">
    <property type="protein sequence ID" value="SNS70825.1"/>
    <property type="molecule type" value="Genomic_DNA"/>
</dbReference>
<dbReference type="AlphaFoldDB" id="A0A239GPL8"/>
<organism evidence="5 6">
    <name type="scientific">Asanoa hainanensis</name>
    <dbReference type="NCBI Taxonomy" id="560556"/>
    <lineage>
        <taxon>Bacteria</taxon>
        <taxon>Bacillati</taxon>
        <taxon>Actinomycetota</taxon>
        <taxon>Actinomycetes</taxon>
        <taxon>Micromonosporales</taxon>
        <taxon>Micromonosporaceae</taxon>
        <taxon>Asanoa</taxon>
    </lineage>
</organism>
<evidence type="ECO:0000313" key="6">
    <source>
        <dbReference type="Proteomes" id="UP000198362"/>
    </source>
</evidence>
<dbReference type="SUPFAM" id="SSF49785">
    <property type="entry name" value="Galactose-binding domain-like"/>
    <property type="match status" value="1"/>
</dbReference>
<dbReference type="Gene3D" id="2.60.40.1180">
    <property type="entry name" value="Golgi alpha-mannosidase II"/>
    <property type="match status" value="1"/>
</dbReference>
<evidence type="ECO:0000313" key="5">
    <source>
        <dbReference type="EMBL" id="SNS70825.1"/>
    </source>
</evidence>
<dbReference type="InterPro" id="IPR013785">
    <property type="entry name" value="Aldolase_TIM"/>
</dbReference>
<evidence type="ECO:0000256" key="2">
    <source>
        <dbReference type="ARBA" id="ARBA00023295"/>
    </source>
</evidence>
<reference evidence="5 6" key="1">
    <citation type="submission" date="2017-06" db="EMBL/GenBank/DDBJ databases">
        <authorList>
            <person name="Kim H.J."/>
            <person name="Triplett B.A."/>
        </authorList>
    </citation>
    <scope>NUCLEOTIDE SEQUENCE [LARGE SCALE GENOMIC DNA]</scope>
    <source>
        <strain evidence="5 6">CGMCC 4.5593</strain>
    </source>
</reference>
<dbReference type="InterPro" id="IPR017853">
    <property type="entry name" value="GH"/>
</dbReference>
<evidence type="ECO:0000259" key="4">
    <source>
        <dbReference type="SMART" id="SM00776"/>
    </source>
</evidence>
<accession>A0A239GPL8</accession>